<keyword evidence="1" id="KW-1133">Transmembrane helix</keyword>
<feature type="transmembrane region" description="Helical" evidence="1">
    <location>
        <begin position="69"/>
        <end position="88"/>
    </location>
</feature>
<dbReference type="EMBL" id="CM001223">
    <property type="protein sequence ID" value="KEH24679.1"/>
    <property type="molecule type" value="Genomic_DNA"/>
</dbReference>
<sequence>MISMEEMRENSENFSIDDKCEYYKWEVMLLPLPLAASSALINFFIFQVSIFLSDSLSAIISVLMRLTELGFHLFDGAYAVLIMIVYGSKEPLNAVTTCSLGLIQFVTIYAAVVPLKSHTRTPNKSIWVKLNDNQSKCNTDSALFSSEGRFQHLCLFLRQLGPLHPSSYDDLFSSILARKLNVKLLLCNSPSKLL</sequence>
<dbReference type="Proteomes" id="UP000002051">
    <property type="component" value="Unassembled WGS sequence"/>
</dbReference>
<reference evidence="2 4" key="1">
    <citation type="journal article" date="2011" name="Nature">
        <title>The Medicago genome provides insight into the evolution of rhizobial symbioses.</title>
        <authorList>
            <person name="Young N.D."/>
            <person name="Debelle F."/>
            <person name="Oldroyd G.E."/>
            <person name="Geurts R."/>
            <person name="Cannon S.B."/>
            <person name="Udvardi M.K."/>
            <person name="Benedito V.A."/>
            <person name="Mayer K.F."/>
            <person name="Gouzy J."/>
            <person name="Schoof H."/>
            <person name="Van de Peer Y."/>
            <person name="Proost S."/>
            <person name="Cook D.R."/>
            <person name="Meyers B.C."/>
            <person name="Spannagl M."/>
            <person name="Cheung F."/>
            <person name="De Mita S."/>
            <person name="Krishnakumar V."/>
            <person name="Gundlach H."/>
            <person name="Zhou S."/>
            <person name="Mudge J."/>
            <person name="Bharti A.K."/>
            <person name="Murray J.D."/>
            <person name="Naoumkina M.A."/>
            <person name="Rosen B."/>
            <person name="Silverstein K.A."/>
            <person name="Tang H."/>
            <person name="Rombauts S."/>
            <person name="Zhao P.X."/>
            <person name="Zhou P."/>
            <person name="Barbe V."/>
            <person name="Bardou P."/>
            <person name="Bechner M."/>
            <person name="Bellec A."/>
            <person name="Berger A."/>
            <person name="Berges H."/>
            <person name="Bidwell S."/>
            <person name="Bisseling T."/>
            <person name="Choisne N."/>
            <person name="Couloux A."/>
            <person name="Denny R."/>
            <person name="Deshpande S."/>
            <person name="Dai X."/>
            <person name="Doyle J.J."/>
            <person name="Dudez A.M."/>
            <person name="Farmer A.D."/>
            <person name="Fouteau S."/>
            <person name="Franken C."/>
            <person name="Gibelin C."/>
            <person name="Gish J."/>
            <person name="Goldstein S."/>
            <person name="Gonzalez A.J."/>
            <person name="Green P.J."/>
            <person name="Hallab A."/>
            <person name="Hartog M."/>
            <person name="Hua A."/>
            <person name="Humphray S.J."/>
            <person name="Jeong D.H."/>
            <person name="Jing Y."/>
            <person name="Jocker A."/>
            <person name="Kenton S.M."/>
            <person name="Kim D.J."/>
            <person name="Klee K."/>
            <person name="Lai H."/>
            <person name="Lang C."/>
            <person name="Lin S."/>
            <person name="Macmil S.L."/>
            <person name="Magdelenat G."/>
            <person name="Matthews L."/>
            <person name="McCorrison J."/>
            <person name="Monaghan E.L."/>
            <person name="Mun J.H."/>
            <person name="Najar F.Z."/>
            <person name="Nicholson C."/>
            <person name="Noirot C."/>
            <person name="O'Bleness M."/>
            <person name="Paule C.R."/>
            <person name="Poulain J."/>
            <person name="Prion F."/>
            <person name="Qin B."/>
            <person name="Qu C."/>
            <person name="Retzel E.F."/>
            <person name="Riddle C."/>
            <person name="Sallet E."/>
            <person name="Samain S."/>
            <person name="Samson N."/>
            <person name="Sanders I."/>
            <person name="Saurat O."/>
            <person name="Scarpelli C."/>
            <person name="Schiex T."/>
            <person name="Segurens B."/>
            <person name="Severin A.J."/>
            <person name="Sherrier D.J."/>
            <person name="Shi R."/>
            <person name="Sims S."/>
            <person name="Singer S.R."/>
            <person name="Sinharoy S."/>
            <person name="Sterck L."/>
            <person name="Viollet A."/>
            <person name="Wang B.B."/>
            <person name="Wang K."/>
            <person name="Wang M."/>
            <person name="Wang X."/>
            <person name="Warfsmann J."/>
            <person name="Weissenbach J."/>
            <person name="White D.D."/>
            <person name="White J.D."/>
            <person name="Wiley G.B."/>
            <person name="Wincker P."/>
            <person name="Xing Y."/>
            <person name="Yang L."/>
            <person name="Yao Z."/>
            <person name="Ying F."/>
            <person name="Zhai J."/>
            <person name="Zhou L."/>
            <person name="Zuber A."/>
            <person name="Denarie J."/>
            <person name="Dixon R.A."/>
            <person name="May G.D."/>
            <person name="Schwartz D.C."/>
            <person name="Rogers J."/>
            <person name="Quetier F."/>
            <person name="Town C.D."/>
            <person name="Roe B.A."/>
        </authorList>
    </citation>
    <scope>NUCLEOTIDE SEQUENCE [LARGE SCALE GENOMIC DNA]</scope>
    <source>
        <strain evidence="2">A17</strain>
        <strain evidence="3 4">cv. Jemalong A17</strain>
    </source>
</reference>
<keyword evidence="1" id="KW-0472">Membrane</keyword>
<feature type="transmembrane region" description="Helical" evidence="1">
    <location>
        <begin position="39"/>
        <end position="62"/>
    </location>
</feature>
<dbReference type="AlphaFoldDB" id="A0A072U4K9"/>
<dbReference type="EnsemblPlants" id="KEH24679">
    <property type="protein sequence ID" value="KEH24679"/>
    <property type="gene ID" value="MTR_7g117660"/>
</dbReference>
<accession>A0A072U4K9</accession>
<evidence type="ECO:0000313" key="3">
    <source>
        <dbReference type="EnsemblPlants" id="KEH24679"/>
    </source>
</evidence>
<name>A0A072U4K9_MEDTR</name>
<dbReference type="HOGENOM" id="CLU_1404376_0_0_1"/>
<gene>
    <name evidence="2" type="ordered locus">MTR_7g117660</name>
</gene>
<evidence type="ECO:0000313" key="4">
    <source>
        <dbReference type="Proteomes" id="UP000002051"/>
    </source>
</evidence>
<keyword evidence="4" id="KW-1185">Reference proteome</keyword>
<evidence type="ECO:0000256" key="1">
    <source>
        <dbReference type="SAM" id="Phobius"/>
    </source>
</evidence>
<evidence type="ECO:0000313" key="2">
    <source>
        <dbReference type="EMBL" id="KEH24679.1"/>
    </source>
</evidence>
<reference evidence="3" key="3">
    <citation type="submission" date="2015-04" db="UniProtKB">
        <authorList>
            <consortium name="EnsemblPlants"/>
        </authorList>
    </citation>
    <scope>IDENTIFICATION</scope>
    <source>
        <strain evidence="3">cv. Jemalong A17</strain>
    </source>
</reference>
<reference evidence="2 4" key="2">
    <citation type="journal article" date="2014" name="BMC Genomics">
        <title>An improved genome release (version Mt4.0) for the model legume Medicago truncatula.</title>
        <authorList>
            <person name="Tang H."/>
            <person name="Krishnakumar V."/>
            <person name="Bidwell S."/>
            <person name="Rosen B."/>
            <person name="Chan A."/>
            <person name="Zhou S."/>
            <person name="Gentzbittel L."/>
            <person name="Childs K.L."/>
            <person name="Yandell M."/>
            <person name="Gundlach H."/>
            <person name="Mayer K.F."/>
            <person name="Schwartz D.C."/>
            <person name="Town C.D."/>
        </authorList>
    </citation>
    <scope>GENOME REANNOTATION</scope>
    <source>
        <strain evidence="2">A17</strain>
        <strain evidence="3 4">cv. Jemalong A17</strain>
    </source>
</reference>
<protein>
    <submittedName>
        <fullName evidence="2">Transmembrane protein, putative</fullName>
    </submittedName>
</protein>
<organism evidence="2 4">
    <name type="scientific">Medicago truncatula</name>
    <name type="common">Barrel medic</name>
    <name type="synonym">Medicago tribuloides</name>
    <dbReference type="NCBI Taxonomy" id="3880"/>
    <lineage>
        <taxon>Eukaryota</taxon>
        <taxon>Viridiplantae</taxon>
        <taxon>Streptophyta</taxon>
        <taxon>Embryophyta</taxon>
        <taxon>Tracheophyta</taxon>
        <taxon>Spermatophyta</taxon>
        <taxon>Magnoliopsida</taxon>
        <taxon>eudicotyledons</taxon>
        <taxon>Gunneridae</taxon>
        <taxon>Pentapetalae</taxon>
        <taxon>rosids</taxon>
        <taxon>fabids</taxon>
        <taxon>Fabales</taxon>
        <taxon>Fabaceae</taxon>
        <taxon>Papilionoideae</taxon>
        <taxon>50 kb inversion clade</taxon>
        <taxon>NPAAA clade</taxon>
        <taxon>Hologalegina</taxon>
        <taxon>IRL clade</taxon>
        <taxon>Trifolieae</taxon>
        <taxon>Medicago</taxon>
    </lineage>
</organism>
<keyword evidence="1 2" id="KW-0812">Transmembrane</keyword>
<proteinExistence type="predicted"/>